<dbReference type="AlphaFoldDB" id="T1D1H8"/>
<gene>
    <name evidence="1" type="ORF">B1B_01796</name>
</gene>
<dbReference type="EMBL" id="AUZY01001093">
    <property type="protein sequence ID" value="EQD76280.1"/>
    <property type="molecule type" value="Genomic_DNA"/>
</dbReference>
<accession>T1D1H8</accession>
<organism evidence="1">
    <name type="scientific">mine drainage metagenome</name>
    <dbReference type="NCBI Taxonomy" id="410659"/>
    <lineage>
        <taxon>unclassified sequences</taxon>
        <taxon>metagenomes</taxon>
        <taxon>ecological metagenomes</taxon>
    </lineage>
</organism>
<evidence type="ECO:0000313" key="1">
    <source>
        <dbReference type="EMBL" id="EQD76280.1"/>
    </source>
</evidence>
<comment type="caution">
    <text evidence="1">The sequence shown here is derived from an EMBL/GenBank/DDBJ whole genome shotgun (WGS) entry which is preliminary data.</text>
</comment>
<proteinExistence type="predicted"/>
<reference evidence="1" key="2">
    <citation type="journal article" date="2014" name="ISME J.">
        <title>Microbial stratification in low pH oxic and suboxic macroscopic growths along an acid mine drainage.</title>
        <authorList>
            <person name="Mendez-Garcia C."/>
            <person name="Mesa V."/>
            <person name="Sprenger R.R."/>
            <person name="Richter M."/>
            <person name="Diez M.S."/>
            <person name="Solano J."/>
            <person name="Bargiela R."/>
            <person name="Golyshina O.V."/>
            <person name="Manteca A."/>
            <person name="Ramos J.L."/>
            <person name="Gallego J.R."/>
            <person name="Llorente I."/>
            <person name="Martins Dos Santos V.A."/>
            <person name="Jensen O.N."/>
            <person name="Pelaez A.I."/>
            <person name="Sanchez J."/>
            <person name="Ferrer M."/>
        </authorList>
    </citation>
    <scope>NUCLEOTIDE SEQUENCE</scope>
</reference>
<protein>
    <submittedName>
        <fullName evidence="1">Cytochrome c1 signal peptide protein</fullName>
    </submittedName>
</protein>
<sequence length="495" mass="54062">MSHPTRARTGSPKLSIEASGMFRERFSSMERAAALALIGALAFAAPAHAVPSFARQTGWSCSVCHTIYPQLTPIGRLFKLEGYTTANLAGMQELKQKIRRMAPLELNRIPPLSVMIQVSAAWIHGGDANQFGSGGTTGQGAVEFPEQVSFFFAGRVTRNMGTFFHVTYTHTGAFDMDDSDIRWAEHQTEPDGSTLIYGAEINNTPTEPDLWNSVPDWNWPFATSNYSPLRDIPATYIQQAAGASEPIAGLGGYLAYLFGPGESHWLYLEADVYRSAVGIGSGTDQFFGAATLGPTRNVAPYLRIAYEQNDEEWNWEVGALGMDARIYPTTAAIGSTDRFLDYGLDGQIQYLDLTGNQTFTAHVSWIHETENWQADPAVGFKPNPVDTLDTASINGQYLLNRRYGAGLGYFWAWGTADPALYGAATGNPAALVSANGSPDTNGLTFEINYLEAQNAEFTLQYSAFNKYLGARSNYNGQGQSASDNNIVTLLMWLTF</sequence>
<reference evidence="1" key="1">
    <citation type="submission" date="2013-08" db="EMBL/GenBank/DDBJ databases">
        <authorList>
            <person name="Mendez C."/>
            <person name="Richter M."/>
            <person name="Ferrer M."/>
            <person name="Sanchez J."/>
        </authorList>
    </citation>
    <scope>NUCLEOTIDE SEQUENCE</scope>
</reference>
<name>T1D1H8_9ZZZZ</name>